<evidence type="ECO:0000313" key="1">
    <source>
        <dbReference type="EMBL" id="OQR81244.1"/>
    </source>
</evidence>
<name>A0A1V9Y6A9_ACHHY</name>
<dbReference type="Proteomes" id="UP000243579">
    <property type="component" value="Unassembled WGS sequence"/>
</dbReference>
<keyword evidence="2" id="KW-1185">Reference proteome</keyword>
<protein>
    <submittedName>
        <fullName evidence="1">Uncharacterized protein</fullName>
    </submittedName>
</protein>
<gene>
    <name evidence="1" type="ORF">ACHHYP_16606</name>
</gene>
<reference evidence="1 2" key="1">
    <citation type="journal article" date="2014" name="Genome Biol. Evol.">
        <title>The secreted proteins of Achlya hypogyna and Thraustotheca clavata identify the ancestral oomycete secretome and reveal gene acquisitions by horizontal gene transfer.</title>
        <authorList>
            <person name="Misner I."/>
            <person name="Blouin N."/>
            <person name="Leonard G."/>
            <person name="Richards T.A."/>
            <person name="Lane C.E."/>
        </authorList>
    </citation>
    <scope>NUCLEOTIDE SEQUENCE [LARGE SCALE GENOMIC DNA]</scope>
    <source>
        <strain evidence="1 2">ATCC 48635</strain>
    </source>
</reference>
<evidence type="ECO:0000313" key="2">
    <source>
        <dbReference type="Proteomes" id="UP000243579"/>
    </source>
</evidence>
<dbReference type="OrthoDB" id="74212at2759"/>
<accession>A0A1V9Y6A9</accession>
<dbReference type="AlphaFoldDB" id="A0A1V9Y6A9"/>
<dbReference type="EMBL" id="JNBR01002826">
    <property type="protein sequence ID" value="OQR81244.1"/>
    <property type="molecule type" value="Genomic_DNA"/>
</dbReference>
<sequence>MASIAVLVGDDFLCRYLMEFLRIVDLEALGLTCVYLQAKVTGVLRVQVRRQYPRVLTRQPVFRLRNTSHRHKRRLQQSLQRRLDSFLQRSASPLFHGLAGRLGGTGYLFHDDGGEWIFNPHTDMFDIDWVDSISSVGDYASDDESSDGVSPRRYAAMPEDPIDAIPMGSDDTNDHPAYFTREALSARAEASVVNWQHLADALSIHATLLQLCIEFETHCTDDSLVVQGAFPFILYAPSLADGWTASDLHAVLLPHLVASPAFAAPHGLALNHSDCIFSDCAFIDWDHIDEDMCHACAQQESEVWPPREVMFQWLLPQEELEPTTDLSGGPNWRRGIACAGVTGDDRHWDEYVGCGDGNFVCLLCVREGYVRDPREYSVCTSFVQPLKAAMRASLDCVRMETYIDNSAIHLFGGVTRTGYFCGVVCYEVATELVDRVGIY</sequence>
<proteinExistence type="predicted"/>
<organism evidence="1 2">
    <name type="scientific">Achlya hypogyna</name>
    <name type="common">Oomycete</name>
    <name type="synonym">Protoachlya hypogyna</name>
    <dbReference type="NCBI Taxonomy" id="1202772"/>
    <lineage>
        <taxon>Eukaryota</taxon>
        <taxon>Sar</taxon>
        <taxon>Stramenopiles</taxon>
        <taxon>Oomycota</taxon>
        <taxon>Saprolegniomycetes</taxon>
        <taxon>Saprolegniales</taxon>
        <taxon>Achlyaceae</taxon>
        <taxon>Achlya</taxon>
    </lineage>
</organism>
<comment type="caution">
    <text evidence="1">The sequence shown here is derived from an EMBL/GenBank/DDBJ whole genome shotgun (WGS) entry which is preliminary data.</text>
</comment>